<protein>
    <recommendedName>
        <fullName evidence="2">diguanylate cyclase</fullName>
        <ecNumber evidence="2">2.7.7.65</ecNumber>
    </recommendedName>
</protein>
<dbReference type="FunFam" id="3.30.70.270:FF:000001">
    <property type="entry name" value="Diguanylate cyclase domain protein"/>
    <property type="match status" value="1"/>
</dbReference>
<comment type="catalytic activity">
    <reaction evidence="3">
        <text>2 GTP = 3',3'-c-di-GMP + 2 diphosphate</text>
        <dbReference type="Rhea" id="RHEA:24898"/>
        <dbReference type="ChEBI" id="CHEBI:33019"/>
        <dbReference type="ChEBI" id="CHEBI:37565"/>
        <dbReference type="ChEBI" id="CHEBI:58805"/>
        <dbReference type="EC" id="2.7.7.65"/>
    </reaction>
</comment>
<dbReference type="RefSeq" id="WP_116303082.1">
    <property type="nucleotide sequence ID" value="NZ_NFZV01000017.1"/>
</dbReference>
<evidence type="ECO:0000313" key="7">
    <source>
        <dbReference type="Proteomes" id="UP000256763"/>
    </source>
</evidence>
<evidence type="ECO:0000256" key="4">
    <source>
        <dbReference type="SAM" id="Phobius"/>
    </source>
</evidence>
<dbReference type="PANTHER" id="PTHR45138">
    <property type="entry name" value="REGULATORY COMPONENTS OF SENSORY TRANSDUCTION SYSTEM"/>
    <property type="match status" value="1"/>
</dbReference>
<evidence type="ECO:0000313" key="6">
    <source>
        <dbReference type="EMBL" id="RFA35361.1"/>
    </source>
</evidence>
<evidence type="ECO:0000256" key="3">
    <source>
        <dbReference type="ARBA" id="ARBA00034247"/>
    </source>
</evidence>
<dbReference type="InterPro" id="IPR043128">
    <property type="entry name" value="Rev_trsase/Diguanyl_cyclase"/>
</dbReference>
<evidence type="ECO:0000256" key="2">
    <source>
        <dbReference type="ARBA" id="ARBA00012528"/>
    </source>
</evidence>
<dbReference type="InterPro" id="IPR048432">
    <property type="entry name" value="MASE7"/>
</dbReference>
<dbReference type="Gene3D" id="3.30.70.270">
    <property type="match status" value="1"/>
</dbReference>
<keyword evidence="4" id="KW-1133">Transmembrane helix</keyword>
<dbReference type="PANTHER" id="PTHR45138:SF9">
    <property type="entry name" value="DIGUANYLATE CYCLASE DGCM-RELATED"/>
    <property type="match status" value="1"/>
</dbReference>
<keyword evidence="4" id="KW-0472">Membrane</keyword>
<organism evidence="6 7">
    <name type="scientific">Alkalilimnicola ehrlichii</name>
    <dbReference type="NCBI Taxonomy" id="351052"/>
    <lineage>
        <taxon>Bacteria</taxon>
        <taxon>Pseudomonadati</taxon>
        <taxon>Pseudomonadota</taxon>
        <taxon>Gammaproteobacteria</taxon>
        <taxon>Chromatiales</taxon>
        <taxon>Ectothiorhodospiraceae</taxon>
        <taxon>Alkalilimnicola</taxon>
    </lineage>
</organism>
<dbReference type="InterPro" id="IPR050469">
    <property type="entry name" value="Diguanylate_Cyclase"/>
</dbReference>
<feature type="domain" description="GGDEF" evidence="5">
    <location>
        <begin position="238"/>
        <end position="378"/>
    </location>
</feature>
<dbReference type="InterPro" id="IPR000160">
    <property type="entry name" value="GGDEF_dom"/>
</dbReference>
<dbReference type="GO" id="GO:0043709">
    <property type="term" value="P:cell adhesion involved in single-species biofilm formation"/>
    <property type="evidence" value="ECO:0007669"/>
    <property type="project" value="TreeGrafter"/>
</dbReference>
<dbReference type="GO" id="GO:0052621">
    <property type="term" value="F:diguanylate cyclase activity"/>
    <property type="evidence" value="ECO:0007669"/>
    <property type="project" value="UniProtKB-EC"/>
</dbReference>
<keyword evidence="7" id="KW-1185">Reference proteome</keyword>
<dbReference type="EMBL" id="NFZW01000012">
    <property type="protein sequence ID" value="RFA35361.1"/>
    <property type="molecule type" value="Genomic_DNA"/>
</dbReference>
<dbReference type="Pfam" id="PF00990">
    <property type="entry name" value="GGDEF"/>
    <property type="match status" value="1"/>
</dbReference>
<gene>
    <name evidence="6" type="ORF">CAL65_12830</name>
</gene>
<feature type="transmembrane region" description="Helical" evidence="4">
    <location>
        <begin position="131"/>
        <end position="150"/>
    </location>
</feature>
<feature type="transmembrane region" description="Helical" evidence="4">
    <location>
        <begin position="54"/>
        <end position="74"/>
    </location>
</feature>
<comment type="caution">
    <text evidence="6">The sequence shown here is derived from an EMBL/GenBank/DDBJ whole genome shotgun (WGS) entry which is preliminary data.</text>
</comment>
<feature type="transmembrane region" description="Helical" evidence="4">
    <location>
        <begin position="108"/>
        <end position="124"/>
    </location>
</feature>
<proteinExistence type="predicted"/>
<feature type="transmembrane region" description="Helical" evidence="4">
    <location>
        <begin position="86"/>
        <end position="102"/>
    </location>
</feature>
<dbReference type="GO" id="GO:0005886">
    <property type="term" value="C:plasma membrane"/>
    <property type="evidence" value="ECO:0007669"/>
    <property type="project" value="TreeGrafter"/>
</dbReference>
<sequence>MKFPCLARLWSAGTTGKPPRSARHIALINQLGLFGVCATLPYQVFYLLHGISLYWPSFVANVFFIAGYLVALPLNGWGWHNSARNVVVLNGCTQLFVVTYFISNGAGVHLFYFSVGGVLPLMFYRRQELPLLVVATVGVVVLFVFCHFYFPPGSTPIPIADSILGGMYAASAFGAIGLLAVVGFLFRERVEDAESDLTRTNRRLEQLSQTDQLTGLANRRTLEEWLRRELARAGREGKPVSVLMCDVDHFKAYNDWYGHQAGDRCLRNLAKAFQKVVRRPSDLVARYGGEEFVVILPLTGNKGAFDIAEALRRAVEQLAIPHERSTSGPVVTISIGVATLDPVPPAQLNIASRLLRAADMALYDAKSKNRNRVMSRMA</sequence>
<feature type="transmembrane region" description="Helical" evidence="4">
    <location>
        <begin position="27"/>
        <end position="48"/>
    </location>
</feature>
<dbReference type="InterPro" id="IPR029787">
    <property type="entry name" value="Nucleotide_cyclase"/>
</dbReference>
<evidence type="ECO:0000259" key="5">
    <source>
        <dbReference type="PROSITE" id="PS50887"/>
    </source>
</evidence>
<feature type="transmembrane region" description="Helical" evidence="4">
    <location>
        <begin position="162"/>
        <end position="186"/>
    </location>
</feature>
<name>A0A3E0WT82_9GAMM</name>
<comment type="cofactor">
    <cofactor evidence="1">
        <name>Mg(2+)</name>
        <dbReference type="ChEBI" id="CHEBI:18420"/>
    </cofactor>
</comment>
<evidence type="ECO:0000256" key="1">
    <source>
        <dbReference type="ARBA" id="ARBA00001946"/>
    </source>
</evidence>
<dbReference type="SUPFAM" id="SSF55073">
    <property type="entry name" value="Nucleotide cyclase"/>
    <property type="match status" value="1"/>
</dbReference>
<dbReference type="EC" id="2.7.7.65" evidence="2"/>
<accession>A0A3E0WT82</accession>
<keyword evidence="4" id="KW-0812">Transmembrane</keyword>
<dbReference type="AlphaFoldDB" id="A0A3E0WT82"/>
<dbReference type="Pfam" id="PF20967">
    <property type="entry name" value="MASE7"/>
    <property type="match status" value="1"/>
</dbReference>
<reference evidence="7" key="1">
    <citation type="submission" date="2017-05" db="EMBL/GenBank/DDBJ databases">
        <authorList>
            <person name="Sharma S."/>
            <person name="Sidhu C."/>
            <person name="Pinnaka A.K."/>
        </authorList>
    </citation>
    <scope>NUCLEOTIDE SEQUENCE [LARGE SCALE GENOMIC DNA]</scope>
    <source>
        <strain evidence="7">AK93</strain>
    </source>
</reference>
<dbReference type="PROSITE" id="PS50887">
    <property type="entry name" value="GGDEF"/>
    <property type="match status" value="1"/>
</dbReference>
<dbReference type="NCBIfam" id="TIGR00254">
    <property type="entry name" value="GGDEF"/>
    <property type="match status" value="1"/>
</dbReference>
<dbReference type="Proteomes" id="UP000256763">
    <property type="component" value="Unassembled WGS sequence"/>
</dbReference>
<dbReference type="GO" id="GO:1902201">
    <property type="term" value="P:negative regulation of bacterial-type flagellum-dependent cell motility"/>
    <property type="evidence" value="ECO:0007669"/>
    <property type="project" value="TreeGrafter"/>
</dbReference>
<dbReference type="SMART" id="SM00267">
    <property type="entry name" value="GGDEF"/>
    <property type="match status" value="1"/>
</dbReference>
<dbReference type="CDD" id="cd01949">
    <property type="entry name" value="GGDEF"/>
    <property type="match status" value="1"/>
</dbReference>
<dbReference type="OrthoDB" id="9773156at2"/>